<feature type="coiled-coil region" evidence="1">
    <location>
        <begin position="96"/>
        <end position="270"/>
    </location>
</feature>
<dbReference type="AlphaFoldDB" id="A0A078AYF5"/>
<sequence>MVSNNYQQVINQQYDPLSEQESLMLSELLLRSSQNQQQQQYYHQSQNKQNGSQHNLTSSSIFLLPNHTNSNNPFNDKSFTNYSITQQWQSYFVNLYLATVQALKALQDKVKELETENMALKHQKVQEQSQNVNMLYQQNYQLKEQLTLLRQQLKLVEDEKKRHLEMNSIREEINQTKQNIQQIEMVIQQMAQKNENDLQNHKIKIAQQHEENVQIKKKYDQLKRQYQKDVHKQQIIKQENQDYQKLKLKMKEIKQENIELNLSLKYLQEELRSYHQIYGKNFIKIREQSLKASHNSLKKEKTIDRQTRRLSNNNSTSKKDPLARSQSVQKLNKQSQLIVVPKQHIQKSFIRNSSSQSKSLKRNSSQTKRFQQNTITINRHKSSQKKALNFDKPDNFVLESVRLNQLSTGYSPVNVPQVLPLLESQTLEDEPTISHEPRYEYFQHINDNNLQHSSKKILNKLQNMSHSSLILHPTFMESDLNYNQKQMQDLSFSQIKSDITQLVETLSSKEELLSNLKSKQISQNLYKRNQKRNSNNGDGYILVGESVNQIGQDISRIQTNQSASVLSSSFRANN</sequence>
<dbReference type="InParanoid" id="A0A078AYF5"/>
<name>A0A078AYF5_STYLE</name>
<feature type="region of interest" description="Disordered" evidence="2">
    <location>
        <begin position="350"/>
        <end position="385"/>
    </location>
</feature>
<feature type="compositionally biased region" description="Low complexity" evidence="2">
    <location>
        <begin position="36"/>
        <end position="50"/>
    </location>
</feature>
<evidence type="ECO:0000256" key="1">
    <source>
        <dbReference type="SAM" id="Coils"/>
    </source>
</evidence>
<reference evidence="3 4" key="1">
    <citation type="submission" date="2014-06" db="EMBL/GenBank/DDBJ databases">
        <authorList>
            <person name="Swart Estienne"/>
        </authorList>
    </citation>
    <scope>NUCLEOTIDE SEQUENCE [LARGE SCALE GENOMIC DNA]</scope>
    <source>
        <strain evidence="3 4">130c</strain>
    </source>
</reference>
<feature type="region of interest" description="Disordered" evidence="2">
    <location>
        <begin position="293"/>
        <end position="327"/>
    </location>
</feature>
<protein>
    <submittedName>
        <fullName evidence="3">Uncharacterized protein</fullName>
    </submittedName>
</protein>
<keyword evidence="4" id="KW-1185">Reference proteome</keyword>
<accession>A0A078AYF5</accession>
<dbReference type="Proteomes" id="UP000039865">
    <property type="component" value="Unassembled WGS sequence"/>
</dbReference>
<dbReference type="EMBL" id="CCKQ01015347">
    <property type="protein sequence ID" value="CDW87166.1"/>
    <property type="molecule type" value="Genomic_DNA"/>
</dbReference>
<feature type="compositionally biased region" description="Basic and acidic residues" evidence="2">
    <location>
        <begin position="297"/>
        <end position="307"/>
    </location>
</feature>
<proteinExistence type="predicted"/>
<feature type="compositionally biased region" description="Low complexity" evidence="2">
    <location>
        <begin position="351"/>
        <end position="366"/>
    </location>
</feature>
<feature type="compositionally biased region" description="Polar residues" evidence="2">
    <location>
        <begin position="367"/>
        <end position="377"/>
    </location>
</feature>
<feature type="region of interest" description="Disordered" evidence="2">
    <location>
        <begin position="36"/>
        <end position="55"/>
    </location>
</feature>
<evidence type="ECO:0000313" key="3">
    <source>
        <dbReference type="EMBL" id="CDW87166.1"/>
    </source>
</evidence>
<organism evidence="3 4">
    <name type="scientific">Stylonychia lemnae</name>
    <name type="common">Ciliate</name>
    <dbReference type="NCBI Taxonomy" id="5949"/>
    <lineage>
        <taxon>Eukaryota</taxon>
        <taxon>Sar</taxon>
        <taxon>Alveolata</taxon>
        <taxon>Ciliophora</taxon>
        <taxon>Intramacronucleata</taxon>
        <taxon>Spirotrichea</taxon>
        <taxon>Stichotrichia</taxon>
        <taxon>Sporadotrichida</taxon>
        <taxon>Oxytrichidae</taxon>
        <taxon>Stylonychinae</taxon>
        <taxon>Stylonychia</taxon>
    </lineage>
</organism>
<evidence type="ECO:0000313" key="4">
    <source>
        <dbReference type="Proteomes" id="UP000039865"/>
    </source>
</evidence>
<gene>
    <name evidence="3" type="primary">Contig3136.g3353</name>
    <name evidence="3" type="ORF">STYLEM_16269</name>
</gene>
<keyword evidence="1" id="KW-0175">Coiled coil</keyword>
<evidence type="ECO:0000256" key="2">
    <source>
        <dbReference type="SAM" id="MobiDB-lite"/>
    </source>
</evidence>